<dbReference type="InterPro" id="IPR012940">
    <property type="entry name" value="NABP"/>
</dbReference>
<dbReference type="RefSeq" id="XP_038989049.1">
    <property type="nucleotide sequence ID" value="XM_039133121.1"/>
</dbReference>
<dbReference type="Pfam" id="PF07990">
    <property type="entry name" value="NABP"/>
    <property type="match status" value="1"/>
</dbReference>
<keyword evidence="3" id="KW-1185">Reference proteome</keyword>
<dbReference type="OrthoDB" id="1730898at2759"/>
<dbReference type="KEGG" id="pda:103716773"/>
<dbReference type="AlphaFoldDB" id="A0A8B9B015"/>
<evidence type="ECO:0000313" key="3">
    <source>
        <dbReference type="Proteomes" id="UP000228380"/>
    </source>
</evidence>
<feature type="region of interest" description="Disordered" evidence="1">
    <location>
        <begin position="1"/>
        <end position="34"/>
    </location>
</feature>
<name>A0A8B9B015_PHODC</name>
<gene>
    <name evidence="4" type="primary">LOC103716773</name>
</gene>
<reference evidence="3" key="1">
    <citation type="journal article" date="2019" name="Nat. Commun.">
        <title>Genome-wide association mapping of date palm fruit traits.</title>
        <authorList>
            <person name="Hazzouri K.M."/>
            <person name="Gros-Balthazard M."/>
            <person name="Flowers J.M."/>
            <person name="Copetti D."/>
            <person name="Lemansour A."/>
            <person name="Lebrun M."/>
            <person name="Masmoudi K."/>
            <person name="Ferrand S."/>
            <person name="Dhar M.I."/>
            <person name="Fresquez Z.A."/>
            <person name="Rosas U."/>
            <person name="Zhang J."/>
            <person name="Talag J."/>
            <person name="Lee S."/>
            <person name="Kudrna D."/>
            <person name="Powell R.F."/>
            <person name="Leitch I.J."/>
            <person name="Krueger R.R."/>
            <person name="Wing R.A."/>
            <person name="Amiri K.M.A."/>
            <person name="Purugganan M.D."/>
        </authorList>
    </citation>
    <scope>NUCLEOTIDE SEQUENCE [LARGE SCALE GENOMIC DNA]</scope>
    <source>
        <strain evidence="3">cv. Khalas</strain>
    </source>
</reference>
<accession>A0A8B9B015</accession>
<dbReference type="Proteomes" id="UP000228380">
    <property type="component" value="Chromosome 13"/>
</dbReference>
<proteinExistence type="predicted"/>
<feature type="region of interest" description="Disordered" evidence="1">
    <location>
        <begin position="134"/>
        <end position="157"/>
    </location>
</feature>
<reference evidence="4" key="2">
    <citation type="submission" date="2025-08" db="UniProtKB">
        <authorList>
            <consortium name="RefSeq"/>
        </authorList>
    </citation>
    <scope>IDENTIFICATION</scope>
    <source>
        <tissue evidence="4">Young leaves</tissue>
    </source>
</reference>
<dbReference type="GeneID" id="103716773"/>
<evidence type="ECO:0000256" key="1">
    <source>
        <dbReference type="SAM" id="MobiDB-lite"/>
    </source>
</evidence>
<evidence type="ECO:0000313" key="4">
    <source>
        <dbReference type="RefSeq" id="XP_038989049.1"/>
    </source>
</evidence>
<protein>
    <submittedName>
        <fullName evidence="4">Pumilio homolog 1-like</fullName>
    </submittedName>
</protein>
<feature type="domain" description="Nucleic acid binding NABP" evidence="2">
    <location>
        <begin position="299"/>
        <end position="386"/>
    </location>
</feature>
<evidence type="ECO:0000259" key="2">
    <source>
        <dbReference type="Pfam" id="PF07990"/>
    </source>
</evidence>
<sequence length="392" mass="41576">MSSKSVPPDGHLRVPLQGVVGPGAPVSDGDGFSGEDLGLLLREQRRLEASDRARELNLYRSGSAPPTVEGSPSAVLPDILRAKKGTGFSTEELRSNPAYPSYYYSHVNLNPRLPPPLLSKEDWRSIPRFRAGSSGLGGIGDQRKPHRAEDGGSRSLFSMQPGKKKIVRWSRGGRQVLVRWLDNGTGGLLGLPEVELDRQKSYVEVLQDDLVSTTSILGHPSCAASHDTFDDGADPLGSAEAQFSSHCDIGPVDGLRSGGNAQNMDVINKFGLPASHTFSSVLGSSLLRSASPDPQLAARAPSPGLPPVGVKLGGTDKKASNGSCSFNVSSGTVESDDLVAALSGLNLSSTASIDENIWCNRSCNKRLMISRDFFPGAQNPQHPYAKNSDPGL</sequence>
<organism evidence="3 4">
    <name type="scientific">Phoenix dactylifera</name>
    <name type="common">Date palm</name>
    <dbReference type="NCBI Taxonomy" id="42345"/>
    <lineage>
        <taxon>Eukaryota</taxon>
        <taxon>Viridiplantae</taxon>
        <taxon>Streptophyta</taxon>
        <taxon>Embryophyta</taxon>
        <taxon>Tracheophyta</taxon>
        <taxon>Spermatophyta</taxon>
        <taxon>Magnoliopsida</taxon>
        <taxon>Liliopsida</taxon>
        <taxon>Arecaceae</taxon>
        <taxon>Coryphoideae</taxon>
        <taxon>Phoeniceae</taxon>
        <taxon>Phoenix</taxon>
    </lineage>
</organism>
<feature type="compositionally biased region" description="Basic and acidic residues" evidence="1">
    <location>
        <begin position="141"/>
        <end position="152"/>
    </location>
</feature>